<gene>
    <name evidence="2" type="ORF">HNR06_005245</name>
</gene>
<feature type="domain" description="ABM" evidence="1">
    <location>
        <begin position="2"/>
        <end position="91"/>
    </location>
</feature>
<keyword evidence="2" id="KW-0503">Monooxygenase</keyword>
<accession>A0A7Y9XH23</accession>
<evidence type="ECO:0000313" key="2">
    <source>
        <dbReference type="EMBL" id="NYH55656.1"/>
    </source>
</evidence>
<dbReference type="RefSeq" id="WP_179811644.1">
    <property type="nucleotide sequence ID" value="NZ_JACCHL010000001.1"/>
</dbReference>
<protein>
    <submittedName>
        <fullName evidence="2">Heme-degrading monooxygenase HmoA</fullName>
    </submittedName>
</protein>
<evidence type="ECO:0000313" key="3">
    <source>
        <dbReference type="Proteomes" id="UP000584931"/>
    </source>
</evidence>
<dbReference type="InterPro" id="IPR007138">
    <property type="entry name" value="ABM_dom"/>
</dbReference>
<dbReference type="AlphaFoldDB" id="A0A7Y9XH23"/>
<dbReference type="Pfam" id="PF03992">
    <property type="entry name" value="ABM"/>
    <property type="match status" value="1"/>
</dbReference>
<dbReference type="SUPFAM" id="SSF54909">
    <property type="entry name" value="Dimeric alpha+beta barrel"/>
    <property type="match status" value="1"/>
</dbReference>
<dbReference type="PROSITE" id="PS51725">
    <property type="entry name" value="ABM"/>
    <property type="match status" value="1"/>
</dbReference>
<keyword evidence="2" id="KW-0560">Oxidoreductase</keyword>
<organism evidence="2 3">
    <name type="scientific">Nocardiopsis sinuspersici</name>
    <dbReference type="NCBI Taxonomy" id="501010"/>
    <lineage>
        <taxon>Bacteria</taxon>
        <taxon>Bacillati</taxon>
        <taxon>Actinomycetota</taxon>
        <taxon>Actinomycetes</taxon>
        <taxon>Streptosporangiales</taxon>
        <taxon>Nocardiopsidaceae</taxon>
        <taxon>Nocardiopsis</taxon>
    </lineage>
</organism>
<proteinExistence type="predicted"/>
<evidence type="ECO:0000259" key="1">
    <source>
        <dbReference type="PROSITE" id="PS51725"/>
    </source>
</evidence>
<sequence>MVTFVNRFEVSGPVEEFERAFEATSDFFRTQPGFVSHRMLRHLEHSGHYVNVAEWRDVDSFREAVGHPGFEPHARILRALATSTPGLYTPLLEWAAAEPGQLG</sequence>
<dbReference type="InterPro" id="IPR011008">
    <property type="entry name" value="Dimeric_a/b-barrel"/>
</dbReference>
<dbReference type="EMBL" id="JACCHL010000001">
    <property type="protein sequence ID" value="NYH55656.1"/>
    <property type="molecule type" value="Genomic_DNA"/>
</dbReference>
<dbReference type="Gene3D" id="3.30.70.100">
    <property type="match status" value="1"/>
</dbReference>
<dbReference type="GO" id="GO:0004497">
    <property type="term" value="F:monooxygenase activity"/>
    <property type="evidence" value="ECO:0007669"/>
    <property type="project" value="UniProtKB-KW"/>
</dbReference>
<comment type="caution">
    <text evidence="2">The sequence shown here is derived from an EMBL/GenBank/DDBJ whole genome shotgun (WGS) entry which is preliminary data.</text>
</comment>
<dbReference type="Proteomes" id="UP000584931">
    <property type="component" value="Unassembled WGS sequence"/>
</dbReference>
<name>A0A7Y9XH23_9ACTN</name>
<reference evidence="2 3" key="1">
    <citation type="submission" date="2020-07" db="EMBL/GenBank/DDBJ databases">
        <title>Sequencing the genomes of 1000 actinobacteria strains.</title>
        <authorList>
            <person name="Klenk H.-P."/>
        </authorList>
    </citation>
    <scope>NUCLEOTIDE SEQUENCE [LARGE SCALE GENOMIC DNA]</scope>
    <source>
        <strain evidence="2 3">DSM 45278</strain>
    </source>
</reference>